<gene>
    <name evidence="4" type="ORF">JWS13_04345</name>
</gene>
<evidence type="ECO:0000259" key="3">
    <source>
        <dbReference type="Pfam" id="PF26526"/>
    </source>
</evidence>
<evidence type="ECO:0000313" key="5">
    <source>
        <dbReference type="Proteomes" id="UP000662986"/>
    </source>
</evidence>
<keyword evidence="2" id="KW-0472">Membrane</keyword>
<feature type="compositionally biased region" description="Polar residues" evidence="1">
    <location>
        <begin position="1"/>
        <end position="24"/>
    </location>
</feature>
<accession>A0A974VYH6</accession>
<keyword evidence="5" id="KW-1185">Reference proteome</keyword>
<evidence type="ECO:0000256" key="1">
    <source>
        <dbReference type="SAM" id="MobiDB-lite"/>
    </source>
</evidence>
<feature type="transmembrane region" description="Helical" evidence="2">
    <location>
        <begin position="45"/>
        <end position="65"/>
    </location>
</feature>
<dbReference type="EMBL" id="CP070617">
    <property type="protein sequence ID" value="QSE87945.1"/>
    <property type="molecule type" value="Genomic_DNA"/>
</dbReference>
<reference evidence="4 5" key="2">
    <citation type="journal article" date="2022" name="Arch. Microbiol.">
        <title>Rhodococcus pseudokoreensis sp. nov. isolated from the rhizosphere of young M26 apple rootstocks.</title>
        <authorList>
            <person name="Kampfer P."/>
            <person name="Glaeser S.P."/>
            <person name="Blom J."/>
            <person name="Wolf J."/>
            <person name="Benning S."/>
            <person name="Schloter M."/>
            <person name="Neumann-Schaal M."/>
        </authorList>
    </citation>
    <scope>NUCLEOTIDE SEQUENCE [LARGE SCALE GENOMIC DNA]</scope>
    <source>
        <strain evidence="4 5">R79</strain>
    </source>
</reference>
<keyword evidence="4" id="KW-0614">Plasmid</keyword>
<feature type="domain" description="DUF8175" evidence="3">
    <location>
        <begin position="80"/>
        <end position="228"/>
    </location>
</feature>
<evidence type="ECO:0000256" key="2">
    <source>
        <dbReference type="SAM" id="Phobius"/>
    </source>
</evidence>
<feature type="region of interest" description="Disordered" evidence="1">
    <location>
        <begin position="71"/>
        <end position="94"/>
    </location>
</feature>
<proteinExistence type="predicted"/>
<dbReference type="Proteomes" id="UP000662986">
    <property type="component" value="Plasmid unnamed2"/>
</dbReference>
<dbReference type="RefSeq" id="WP_206004705.1">
    <property type="nucleotide sequence ID" value="NZ_CP070617.1"/>
</dbReference>
<feature type="region of interest" description="Disordered" evidence="1">
    <location>
        <begin position="1"/>
        <end position="41"/>
    </location>
</feature>
<organism evidence="4 5">
    <name type="scientific">Rhodococcus pseudokoreensis</name>
    <dbReference type="NCBI Taxonomy" id="2811421"/>
    <lineage>
        <taxon>Bacteria</taxon>
        <taxon>Bacillati</taxon>
        <taxon>Actinomycetota</taxon>
        <taxon>Actinomycetes</taxon>
        <taxon>Mycobacteriales</taxon>
        <taxon>Nocardiaceae</taxon>
        <taxon>Rhodococcus</taxon>
    </lineage>
</organism>
<sequence length="248" mass="25543">MAKNFSSVTPQSVSGKKTPTTAPTNGKVASEPASTGRGSGRRKQLVYGLGAVILVALVVLMVGLLTRGGDDEQGGTPQAPHGPSQIVDGVPSGYTRDKGGAATAAVNFLQADDKAMAGQLNIANVEKALVAENPSPKLVSILDSARDRQVTGDTFTTLPATVTVRSLSADAADVSVWALGSGSLNSNAAGDKASVATWGTADLHLVWADGDWKVQDYAFRVGPQPGQETTSSSDSSQIESGYYSFFVN</sequence>
<geneLocation type="plasmid" evidence="4 5">
    <name>unnamed2</name>
</geneLocation>
<keyword evidence="2" id="KW-1133">Transmembrane helix</keyword>
<evidence type="ECO:0000313" key="4">
    <source>
        <dbReference type="EMBL" id="QSE87945.1"/>
    </source>
</evidence>
<dbReference type="Pfam" id="PF26526">
    <property type="entry name" value="DUF8175"/>
    <property type="match status" value="1"/>
</dbReference>
<protein>
    <recommendedName>
        <fullName evidence="3">DUF8175 domain-containing protein</fullName>
    </recommendedName>
</protein>
<reference evidence="4 5" key="1">
    <citation type="journal article" date="2021" name="Microbiol. Resour. Announc.">
        <title>Complete Genome Sequences of Two Rhodococcus sp. Strains with Large and Linear Chromosomes, Isolated from Apple Rhizosphere.</title>
        <authorList>
            <person name="Benning S."/>
            <person name="Brugnone N."/>
            <person name="Siani R."/>
            <person name="Kublik S."/>
            <person name="Schloter M."/>
            <person name="Rad V."/>
        </authorList>
    </citation>
    <scope>NUCLEOTIDE SEQUENCE [LARGE SCALE GENOMIC DNA]</scope>
    <source>
        <strain evidence="4 5">R79</strain>
    </source>
</reference>
<name>A0A974VYH6_9NOCA</name>
<dbReference type="InterPro" id="IPR058488">
    <property type="entry name" value="DUF8175"/>
</dbReference>
<keyword evidence="2" id="KW-0812">Transmembrane</keyword>